<dbReference type="InterPro" id="IPR036291">
    <property type="entry name" value="NAD(P)-bd_dom_sf"/>
</dbReference>
<dbReference type="Gene3D" id="3.40.50.720">
    <property type="entry name" value="NAD(P)-binding Rossmann-like Domain"/>
    <property type="match status" value="1"/>
</dbReference>
<evidence type="ECO:0000313" key="1">
    <source>
        <dbReference type="EMBL" id="MCP1677278.1"/>
    </source>
</evidence>
<dbReference type="EMBL" id="JALJXV010000022">
    <property type="protein sequence ID" value="MCP1677278.1"/>
    <property type="molecule type" value="Genomic_DNA"/>
</dbReference>
<dbReference type="Proteomes" id="UP001205843">
    <property type="component" value="Unassembled WGS sequence"/>
</dbReference>
<proteinExistence type="predicted"/>
<name>A0AAE3GA10_9GAMM</name>
<dbReference type="PANTHER" id="PTHR43431">
    <property type="entry name" value="OXIDOREDUCTASE, SHORT CHAIN DEHYDROGENASE/REDUCTASE FAMILY (AFU_ORTHOLOGUE AFUA_5G14000)"/>
    <property type="match status" value="1"/>
</dbReference>
<gene>
    <name evidence="1" type="ORF">J2T57_004457</name>
</gene>
<dbReference type="RefSeq" id="WP_253485934.1">
    <property type="nucleotide sequence ID" value="NZ_JALJXV010000022.1"/>
</dbReference>
<protein>
    <submittedName>
        <fullName evidence="1">NADP-dependent 3-hydroxy acid dehydrogenase YdfG</fullName>
    </submittedName>
</protein>
<accession>A0AAE3GA10</accession>
<reference evidence="1" key="1">
    <citation type="submission" date="2022-03" db="EMBL/GenBank/DDBJ databases">
        <title>Genomic Encyclopedia of Type Strains, Phase III (KMG-III): the genomes of soil and plant-associated and newly described type strains.</title>
        <authorList>
            <person name="Whitman W."/>
        </authorList>
    </citation>
    <scope>NUCLEOTIDE SEQUENCE</scope>
    <source>
        <strain evidence="1">ANL 6-2</strain>
    </source>
</reference>
<dbReference type="AlphaFoldDB" id="A0AAE3GA10"/>
<evidence type="ECO:0000313" key="2">
    <source>
        <dbReference type="Proteomes" id="UP001205843"/>
    </source>
</evidence>
<comment type="caution">
    <text evidence="1">The sequence shown here is derived from an EMBL/GenBank/DDBJ whole genome shotgun (WGS) entry which is preliminary data.</text>
</comment>
<dbReference type="PANTHER" id="PTHR43431:SF7">
    <property type="entry name" value="OXIDOREDUCTASE, SHORT CHAIN DEHYDROGENASE_REDUCTASE FAMILY (AFU_ORTHOLOGUE AFUA_5G14000)"/>
    <property type="match status" value="1"/>
</dbReference>
<organism evidence="1 2">
    <name type="scientific">Natronocella acetinitrilica</name>
    <dbReference type="NCBI Taxonomy" id="414046"/>
    <lineage>
        <taxon>Bacteria</taxon>
        <taxon>Pseudomonadati</taxon>
        <taxon>Pseudomonadota</taxon>
        <taxon>Gammaproteobacteria</taxon>
        <taxon>Chromatiales</taxon>
        <taxon>Ectothiorhodospiraceae</taxon>
        <taxon>Natronocella</taxon>
    </lineage>
</organism>
<dbReference type="SUPFAM" id="SSF51735">
    <property type="entry name" value="NAD(P)-binding Rossmann-fold domains"/>
    <property type="match status" value="1"/>
</dbReference>
<sequence length="89" mass="9482">MKKPLAVIVGVGNGLSASLARALGRRNYRLVLAARDTDKLHDLAAETGAETHALDATDAAGVDRFFSELPAAPRVLIYNPSPPSAKRWT</sequence>
<keyword evidence="2" id="KW-1185">Reference proteome</keyword>